<dbReference type="SUPFAM" id="SSF52833">
    <property type="entry name" value="Thioredoxin-like"/>
    <property type="match status" value="1"/>
</dbReference>
<evidence type="ECO:0000259" key="7">
    <source>
        <dbReference type="PROSITE" id="PS51352"/>
    </source>
</evidence>
<organism evidence="8 9">
    <name type="scientific">Chitinophaga skermanii</name>
    <dbReference type="NCBI Taxonomy" id="331697"/>
    <lineage>
        <taxon>Bacteria</taxon>
        <taxon>Pseudomonadati</taxon>
        <taxon>Bacteroidota</taxon>
        <taxon>Chitinophagia</taxon>
        <taxon>Chitinophagales</taxon>
        <taxon>Chitinophagaceae</taxon>
        <taxon>Chitinophaga</taxon>
    </lineage>
</organism>
<feature type="domain" description="Thioredoxin" evidence="7">
    <location>
        <begin position="235"/>
        <end position="386"/>
    </location>
</feature>
<evidence type="ECO:0000256" key="4">
    <source>
        <dbReference type="ARBA" id="ARBA00023284"/>
    </source>
</evidence>
<dbReference type="Pfam" id="PF08534">
    <property type="entry name" value="Redoxin"/>
    <property type="match status" value="1"/>
</dbReference>
<dbReference type="InterPro" id="IPR036249">
    <property type="entry name" value="Thioredoxin-like_sf"/>
</dbReference>
<dbReference type="GO" id="GO:0016491">
    <property type="term" value="F:oxidoreductase activity"/>
    <property type="evidence" value="ECO:0007669"/>
    <property type="project" value="InterPro"/>
</dbReference>
<evidence type="ECO:0000256" key="2">
    <source>
        <dbReference type="ARBA" id="ARBA00022748"/>
    </source>
</evidence>
<dbReference type="AlphaFoldDB" id="A0A327QYN9"/>
<name>A0A327QYN9_9BACT</name>
<dbReference type="GO" id="GO:0030313">
    <property type="term" value="C:cell envelope"/>
    <property type="evidence" value="ECO:0007669"/>
    <property type="project" value="UniProtKB-SubCell"/>
</dbReference>
<dbReference type="Proteomes" id="UP000249547">
    <property type="component" value="Unassembled WGS sequence"/>
</dbReference>
<keyword evidence="3" id="KW-1015">Disulfide bond</keyword>
<evidence type="ECO:0000313" key="8">
    <source>
        <dbReference type="EMBL" id="RAJ08878.1"/>
    </source>
</evidence>
<accession>A0A327QYN9</accession>
<evidence type="ECO:0000256" key="1">
    <source>
        <dbReference type="ARBA" id="ARBA00004196"/>
    </source>
</evidence>
<gene>
    <name evidence="8" type="ORF">LX64_01532</name>
</gene>
<dbReference type="PROSITE" id="PS51352">
    <property type="entry name" value="THIOREDOXIN_2"/>
    <property type="match status" value="1"/>
</dbReference>
<evidence type="ECO:0000313" key="9">
    <source>
        <dbReference type="Proteomes" id="UP000249547"/>
    </source>
</evidence>
<evidence type="ECO:0000256" key="6">
    <source>
        <dbReference type="SAM" id="SignalP"/>
    </source>
</evidence>
<feature type="coiled-coil region" evidence="5">
    <location>
        <begin position="149"/>
        <end position="176"/>
    </location>
</feature>
<keyword evidence="2" id="KW-0201">Cytochrome c-type biogenesis</keyword>
<dbReference type="Pfam" id="PF14289">
    <property type="entry name" value="DUF4369"/>
    <property type="match status" value="1"/>
</dbReference>
<keyword evidence="9" id="KW-1185">Reference proteome</keyword>
<dbReference type="InterPro" id="IPR013766">
    <property type="entry name" value="Thioredoxin_domain"/>
</dbReference>
<dbReference type="InterPro" id="IPR013740">
    <property type="entry name" value="Redoxin"/>
</dbReference>
<comment type="subcellular location">
    <subcellularLocation>
        <location evidence="1">Cell envelope</location>
    </subcellularLocation>
</comment>
<evidence type="ECO:0000256" key="5">
    <source>
        <dbReference type="SAM" id="Coils"/>
    </source>
</evidence>
<evidence type="ECO:0000256" key="3">
    <source>
        <dbReference type="ARBA" id="ARBA00023157"/>
    </source>
</evidence>
<sequence length="386" mass="43175">MKLHHVSVGTLMLILSGMPTVFAQKTFTMKGQMGQDQQGMISLRYTVDNKDVRDSCAVINGTFSFEGKVVEPTFGTLVFIPTDKSINGQYKEFFIDPSTHLETKGTGNLVSTQVKGGESQVDFMQLTEAYLPVAEKGRVLDSMFRVYMEEEDKENAQKVGREMEALRAKRREVQLAFAMSHPNSYVGFSVWLRKVPGFLFEPAPIQSEFAQFSPRIRNSIEGKKLAVRLAAAERLSPGKMAPNFTLKDVDGKDVSLASLKGQNVLLVFWMRNFVPFESFSFAMNKISRACKDENMKILSVYYDTEGRADWKQILDETGMKGDNIINVMDPDKLQVEATNGTVINAYNLSIGGTPHAYLIGADGKIISRNINFMEEPAKQIKALLKN</sequence>
<keyword evidence="6" id="KW-0732">Signal</keyword>
<dbReference type="PANTHER" id="PTHR42852:SF6">
    <property type="entry name" value="THIOL:DISULFIDE INTERCHANGE PROTEIN DSBE"/>
    <property type="match status" value="1"/>
</dbReference>
<dbReference type="InterPro" id="IPR050553">
    <property type="entry name" value="Thioredoxin_ResA/DsbE_sf"/>
</dbReference>
<keyword evidence="4" id="KW-0676">Redox-active center</keyword>
<dbReference type="GO" id="GO:0017004">
    <property type="term" value="P:cytochrome complex assembly"/>
    <property type="evidence" value="ECO:0007669"/>
    <property type="project" value="UniProtKB-KW"/>
</dbReference>
<comment type="caution">
    <text evidence="8">The sequence shown here is derived from an EMBL/GenBank/DDBJ whole genome shotgun (WGS) entry which is preliminary data.</text>
</comment>
<dbReference type="PANTHER" id="PTHR42852">
    <property type="entry name" value="THIOL:DISULFIDE INTERCHANGE PROTEIN DSBE"/>
    <property type="match status" value="1"/>
</dbReference>
<keyword evidence="5" id="KW-0175">Coiled coil</keyword>
<dbReference type="EMBL" id="QLLL01000002">
    <property type="protein sequence ID" value="RAJ08878.1"/>
    <property type="molecule type" value="Genomic_DNA"/>
</dbReference>
<reference evidence="8 9" key="1">
    <citation type="submission" date="2018-06" db="EMBL/GenBank/DDBJ databases">
        <title>Genomic Encyclopedia of Archaeal and Bacterial Type Strains, Phase II (KMG-II): from individual species to whole genera.</title>
        <authorList>
            <person name="Goeker M."/>
        </authorList>
    </citation>
    <scope>NUCLEOTIDE SEQUENCE [LARGE SCALE GENOMIC DNA]</scope>
    <source>
        <strain evidence="8 9">DSM 23857</strain>
    </source>
</reference>
<dbReference type="InterPro" id="IPR025380">
    <property type="entry name" value="DUF4369"/>
</dbReference>
<dbReference type="OrthoDB" id="633771at2"/>
<dbReference type="RefSeq" id="WP_111596972.1">
    <property type="nucleotide sequence ID" value="NZ_QLLL01000002.1"/>
</dbReference>
<dbReference type="Gene3D" id="3.40.30.10">
    <property type="entry name" value="Glutaredoxin"/>
    <property type="match status" value="1"/>
</dbReference>
<protein>
    <submittedName>
        <fullName evidence="8">Peroxiredoxin</fullName>
    </submittedName>
</protein>
<feature type="chain" id="PRO_5016408723" evidence="6">
    <location>
        <begin position="24"/>
        <end position="386"/>
    </location>
</feature>
<dbReference type="CDD" id="cd02966">
    <property type="entry name" value="TlpA_like_family"/>
    <property type="match status" value="1"/>
</dbReference>
<feature type="signal peptide" evidence="6">
    <location>
        <begin position="1"/>
        <end position="23"/>
    </location>
</feature>
<proteinExistence type="predicted"/>